<dbReference type="Proteomes" id="UP000183766">
    <property type="component" value="Unassembled WGS sequence"/>
</dbReference>
<evidence type="ECO:0000313" key="12">
    <source>
        <dbReference type="Proteomes" id="UP000438288"/>
    </source>
</evidence>
<dbReference type="Pfam" id="PF00583">
    <property type="entry name" value="Acetyltransf_1"/>
    <property type="match status" value="1"/>
</dbReference>
<dbReference type="EMBL" id="FOUM01000015">
    <property type="protein sequence ID" value="SFM97480.1"/>
    <property type="molecule type" value="Genomic_DNA"/>
</dbReference>
<dbReference type="Proteomes" id="UP000438288">
    <property type="component" value="Unassembled WGS sequence"/>
</dbReference>
<dbReference type="EMBL" id="FNRP01000031">
    <property type="protein sequence ID" value="SEB10026.1"/>
    <property type="molecule type" value="Genomic_DNA"/>
</dbReference>
<evidence type="ECO:0000313" key="7">
    <source>
        <dbReference type="EMBL" id="SEB10026.1"/>
    </source>
</evidence>
<dbReference type="InterPro" id="IPR050680">
    <property type="entry name" value="YpeA/RimI_acetyltransf"/>
</dbReference>
<reference evidence="6 11" key="2">
    <citation type="submission" date="2018-08" db="EMBL/GenBank/DDBJ databases">
        <title>A genome reference for cultivated species of the human gut microbiota.</title>
        <authorList>
            <person name="Zou Y."/>
            <person name="Xue W."/>
            <person name="Luo G."/>
        </authorList>
    </citation>
    <scope>NUCLEOTIDE SEQUENCE [LARGE SCALE GENOMIC DNA]</scope>
    <source>
        <strain evidence="6 11">AF46-11NS</strain>
    </source>
</reference>
<dbReference type="PROSITE" id="PS51186">
    <property type="entry name" value="GNAT"/>
    <property type="match status" value="1"/>
</dbReference>
<dbReference type="RefSeq" id="WP_008644227.1">
    <property type="nucleotide sequence ID" value="NZ_FNRP01000031.1"/>
</dbReference>
<evidence type="ECO:0000313" key="13">
    <source>
        <dbReference type="Proteomes" id="UP000487596"/>
    </source>
</evidence>
<dbReference type="CDD" id="cd04301">
    <property type="entry name" value="NAT_SF"/>
    <property type="match status" value="1"/>
</dbReference>
<dbReference type="Gene3D" id="3.40.630.30">
    <property type="match status" value="1"/>
</dbReference>
<sequence>MTVIREYRETDKNAVIDLIRQNTPEYFALEEEADFSNYLDSERELYFVLLLNKEIVGCGGINFTDDKTTGKISWDIIHPQHQGKSLGAQLLKYRIEKIKSINGIQKITVRTSQLAYKFYEKQGFTLKEIRKDYWAKGYDMYSMEYNGH</sequence>
<evidence type="ECO:0000259" key="3">
    <source>
        <dbReference type="PROSITE" id="PS51186"/>
    </source>
</evidence>
<evidence type="ECO:0000256" key="1">
    <source>
        <dbReference type="ARBA" id="ARBA00022679"/>
    </source>
</evidence>
<reference evidence="9 10" key="1">
    <citation type="submission" date="2016-10" db="EMBL/GenBank/DDBJ databases">
        <authorList>
            <person name="de Groot N.N."/>
        </authorList>
    </citation>
    <scope>NUCLEOTIDE SEQUENCE [LARGE SCALE GENOMIC DNA]</scope>
    <source>
        <strain evidence="8 10">NLAE-zl-C202</strain>
        <strain evidence="7 9">NLAE-zl-G339</strain>
    </source>
</reference>
<dbReference type="AlphaFoldDB" id="A0A1I4V8Z6"/>
<evidence type="ECO:0000313" key="9">
    <source>
        <dbReference type="Proteomes" id="UP000183040"/>
    </source>
</evidence>
<name>A0A1I4V8Z6_9BACE</name>
<evidence type="ECO:0000313" key="4">
    <source>
        <dbReference type="EMBL" id="KAB6134081.1"/>
    </source>
</evidence>
<dbReference type="Proteomes" id="UP000487596">
    <property type="component" value="Unassembled WGS sequence"/>
</dbReference>
<dbReference type="SUPFAM" id="SSF55729">
    <property type="entry name" value="Acyl-CoA N-acyltransferases (Nat)"/>
    <property type="match status" value="1"/>
</dbReference>
<evidence type="ECO:0000256" key="2">
    <source>
        <dbReference type="ARBA" id="ARBA00023315"/>
    </source>
</evidence>
<feature type="domain" description="N-acetyltransferase" evidence="3">
    <location>
        <begin position="2"/>
        <end position="148"/>
    </location>
</feature>
<dbReference type="EMBL" id="WDEH01000038">
    <property type="protein sequence ID" value="KAB6134081.1"/>
    <property type="molecule type" value="Genomic_DNA"/>
</dbReference>
<dbReference type="EMBL" id="QRNE01000132">
    <property type="protein sequence ID" value="RHK21567.1"/>
    <property type="molecule type" value="Genomic_DNA"/>
</dbReference>
<organism evidence="8 10">
    <name type="scientific">Bacteroides xylanisolvens</name>
    <dbReference type="NCBI Taxonomy" id="371601"/>
    <lineage>
        <taxon>Bacteria</taxon>
        <taxon>Pseudomonadati</taxon>
        <taxon>Bacteroidota</taxon>
        <taxon>Bacteroidia</taxon>
        <taxon>Bacteroidales</taxon>
        <taxon>Bacteroidaceae</taxon>
        <taxon>Bacteroides</taxon>
    </lineage>
</organism>
<dbReference type="InterPro" id="IPR000182">
    <property type="entry name" value="GNAT_dom"/>
</dbReference>
<proteinExistence type="predicted"/>
<dbReference type="EMBL" id="WDCP01000033">
    <property type="protein sequence ID" value="KAB6338546.1"/>
    <property type="molecule type" value="Genomic_DNA"/>
</dbReference>
<evidence type="ECO:0000313" key="11">
    <source>
        <dbReference type="Proteomes" id="UP000285503"/>
    </source>
</evidence>
<dbReference type="Proteomes" id="UP000285503">
    <property type="component" value="Unassembled WGS sequence"/>
</dbReference>
<evidence type="ECO:0000313" key="8">
    <source>
        <dbReference type="EMBL" id="SFM97480.1"/>
    </source>
</evidence>
<reference evidence="12 13" key="3">
    <citation type="journal article" date="2019" name="Nat. Med.">
        <title>A library of human gut bacterial isolates paired with longitudinal multiomics data enables mechanistic microbiome research.</title>
        <authorList>
            <person name="Poyet M."/>
            <person name="Groussin M."/>
            <person name="Gibbons S.M."/>
            <person name="Avila-Pacheco J."/>
            <person name="Jiang X."/>
            <person name="Kearney S.M."/>
            <person name="Perrotta A.R."/>
            <person name="Berdy B."/>
            <person name="Zhao S."/>
            <person name="Lieberman T.D."/>
            <person name="Swanson P.K."/>
            <person name="Smith M."/>
            <person name="Roesemann S."/>
            <person name="Alexander J.E."/>
            <person name="Rich S.A."/>
            <person name="Livny J."/>
            <person name="Vlamakis H."/>
            <person name="Clish C."/>
            <person name="Bullock K."/>
            <person name="Deik A."/>
            <person name="Scott J."/>
            <person name="Pierce K.A."/>
            <person name="Xavier R.J."/>
            <person name="Alm E.J."/>
        </authorList>
    </citation>
    <scope>NUCLEOTIDE SEQUENCE [LARGE SCALE GENOMIC DNA]</scope>
    <source>
        <strain evidence="5 12">BIOML-A16</strain>
        <strain evidence="4 13">BIOML-A62</strain>
    </source>
</reference>
<keyword evidence="1 4" id="KW-0808">Transferase</keyword>
<accession>A0A1I4V8Z6</accession>
<dbReference type="Proteomes" id="UP000183040">
    <property type="component" value="Unassembled WGS sequence"/>
</dbReference>
<gene>
    <name evidence="6" type="ORF">DW075_19015</name>
    <name evidence="4" type="ORF">GA424_19165</name>
    <name evidence="5" type="ORF">GAZ43_14530</name>
    <name evidence="7" type="ORF">SAMN04487924_13126</name>
    <name evidence="8" type="ORF">SAMN05216250_11560</name>
</gene>
<dbReference type="PANTHER" id="PTHR43420">
    <property type="entry name" value="ACETYLTRANSFERASE"/>
    <property type="match status" value="1"/>
</dbReference>
<protein>
    <submittedName>
        <fullName evidence="4 6">N-acetyltransferase</fullName>
    </submittedName>
    <submittedName>
        <fullName evidence="8">N-acetylglutamate synthase, GNAT family</fullName>
    </submittedName>
</protein>
<evidence type="ECO:0000313" key="5">
    <source>
        <dbReference type="EMBL" id="KAB6338546.1"/>
    </source>
</evidence>
<dbReference type="InterPro" id="IPR016181">
    <property type="entry name" value="Acyl_CoA_acyltransferase"/>
</dbReference>
<evidence type="ECO:0000313" key="10">
    <source>
        <dbReference type="Proteomes" id="UP000183766"/>
    </source>
</evidence>
<keyword evidence="2" id="KW-0012">Acyltransferase</keyword>
<evidence type="ECO:0000313" key="6">
    <source>
        <dbReference type="EMBL" id="RHK21567.1"/>
    </source>
</evidence>
<dbReference type="GO" id="GO:0016747">
    <property type="term" value="F:acyltransferase activity, transferring groups other than amino-acyl groups"/>
    <property type="evidence" value="ECO:0007669"/>
    <property type="project" value="InterPro"/>
</dbReference>